<keyword evidence="2" id="KW-1185">Reference proteome</keyword>
<dbReference type="Proteomes" id="UP000887561">
    <property type="component" value="Unplaced"/>
</dbReference>
<sequence length="115" mass="13212">MPKSKRDKIVSLTKVKKKTKETKGKLIEEVRECLSKYNNLFVFSTANLRSNILIKIRQHFKQNSRIFYGRNGVMAVALGKTPEQEVENGLYNVSQMLKGPCGLMFTNEKKNNICK</sequence>
<dbReference type="InterPro" id="IPR001790">
    <property type="entry name" value="Ribosomal_uL10"/>
</dbReference>
<protein>
    <submittedName>
        <fullName evidence="3">Ribosome assembly factor mrt4</fullName>
    </submittedName>
</protein>
<dbReference type="GO" id="GO:0030687">
    <property type="term" value="C:preribosome, large subunit precursor"/>
    <property type="evidence" value="ECO:0007669"/>
    <property type="project" value="TreeGrafter"/>
</dbReference>
<dbReference type="WBParaSite" id="scaffold8986_cov251.g13554">
    <property type="protein sequence ID" value="scaffold8986_cov251.g13554"/>
    <property type="gene ID" value="scaffold8986_cov251.g13554"/>
</dbReference>
<dbReference type="PANTHER" id="PTHR45841">
    <property type="entry name" value="MRNA TURNOVER PROTEIN 4 MRTO4"/>
    <property type="match status" value="1"/>
</dbReference>
<organism evidence="2 3">
    <name type="scientific">Meloidogyne javanica</name>
    <name type="common">Root-knot nematode worm</name>
    <dbReference type="NCBI Taxonomy" id="6303"/>
    <lineage>
        <taxon>Eukaryota</taxon>
        <taxon>Metazoa</taxon>
        <taxon>Ecdysozoa</taxon>
        <taxon>Nematoda</taxon>
        <taxon>Chromadorea</taxon>
        <taxon>Rhabditida</taxon>
        <taxon>Tylenchina</taxon>
        <taxon>Tylenchomorpha</taxon>
        <taxon>Tylenchoidea</taxon>
        <taxon>Meloidogynidae</taxon>
        <taxon>Meloidogyninae</taxon>
        <taxon>Meloidogyne</taxon>
        <taxon>Meloidogyne incognita group</taxon>
    </lineage>
</organism>
<dbReference type="GO" id="GO:0006364">
    <property type="term" value="P:rRNA processing"/>
    <property type="evidence" value="ECO:0007669"/>
    <property type="project" value="TreeGrafter"/>
</dbReference>
<dbReference type="AlphaFoldDB" id="A0A915N7B4"/>
<accession>A0A915N7B4</accession>
<comment type="similarity">
    <text evidence="1">Belongs to the universal ribosomal protein uL10 family.</text>
</comment>
<dbReference type="GO" id="GO:0003723">
    <property type="term" value="F:RNA binding"/>
    <property type="evidence" value="ECO:0007669"/>
    <property type="project" value="TreeGrafter"/>
</dbReference>
<dbReference type="InterPro" id="IPR043141">
    <property type="entry name" value="Ribosomal_uL10-like_sf"/>
</dbReference>
<dbReference type="FunFam" id="3.30.70.1730:FF:000005">
    <property type="entry name" value="Ribosome assembly factor mrt4"/>
    <property type="match status" value="1"/>
</dbReference>
<dbReference type="InterPro" id="IPR051742">
    <property type="entry name" value="Ribosome_Assembly_uL10"/>
</dbReference>
<evidence type="ECO:0000256" key="1">
    <source>
        <dbReference type="ARBA" id="ARBA00008889"/>
    </source>
</evidence>
<dbReference type="Pfam" id="PF00466">
    <property type="entry name" value="Ribosomal_L10"/>
    <property type="match status" value="1"/>
</dbReference>
<dbReference type="SUPFAM" id="SSF160369">
    <property type="entry name" value="Ribosomal protein L10-like"/>
    <property type="match status" value="1"/>
</dbReference>
<evidence type="ECO:0000313" key="2">
    <source>
        <dbReference type="Proteomes" id="UP000887561"/>
    </source>
</evidence>
<reference evidence="3" key="1">
    <citation type="submission" date="2022-11" db="UniProtKB">
        <authorList>
            <consortium name="WormBaseParasite"/>
        </authorList>
    </citation>
    <scope>IDENTIFICATION</scope>
</reference>
<name>A0A915N7B4_MELJA</name>
<dbReference type="GO" id="GO:0005730">
    <property type="term" value="C:nucleolus"/>
    <property type="evidence" value="ECO:0007669"/>
    <property type="project" value="TreeGrafter"/>
</dbReference>
<dbReference type="Gene3D" id="3.30.70.1730">
    <property type="match status" value="1"/>
</dbReference>
<evidence type="ECO:0000313" key="3">
    <source>
        <dbReference type="WBParaSite" id="scaffold8986_cov251.g13554"/>
    </source>
</evidence>
<proteinExistence type="inferred from homology"/>
<dbReference type="PANTHER" id="PTHR45841:SF1">
    <property type="entry name" value="MRNA TURNOVER PROTEIN 4 HOMOLOG"/>
    <property type="match status" value="1"/>
</dbReference>
<dbReference type="GO" id="GO:0000956">
    <property type="term" value="P:nuclear-transcribed mRNA catabolic process"/>
    <property type="evidence" value="ECO:0007669"/>
    <property type="project" value="TreeGrafter"/>
</dbReference>
<dbReference type="GO" id="GO:0042273">
    <property type="term" value="P:ribosomal large subunit biogenesis"/>
    <property type="evidence" value="ECO:0007669"/>
    <property type="project" value="TreeGrafter"/>
</dbReference>